<reference evidence="9" key="1">
    <citation type="submission" date="2022-11" db="UniProtKB">
        <authorList>
            <consortium name="WormBaseParasite"/>
        </authorList>
    </citation>
    <scope>IDENTIFICATION</scope>
</reference>
<evidence type="ECO:0000256" key="1">
    <source>
        <dbReference type="ARBA" id="ARBA00004222"/>
    </source>
</evidence>
<sequence length="284" mass="33168">MESLTSVVSKRFVRTMNSAYFKSPFSFFHRRKGIQSVGPVYDSRWDWPTKKSGHNVISPKYGTRKQKNRREFRDYTGCQPTGYVDKTGKFIVVPEMIPEIVAPDLTNFELKPYVSFRYTGENETVVDEPFTAKKLFDACYGHSTMIFNLYIFDRNGTCIFYREWKRSRKSRVQASEENKLLYGMLISLKSFSSKLAPFDCKATVRSFTTNQYKMTYFETPTNFKFVMNTDRNAPSVHDLLRQIYAEIYVPYVTKNRLAPLNDEINSEIFASQLNDLVEKHVAFV</sequence>
<dbReference type="InterPro" id="IPR007233">
    <property type="entry name" value="TRAPPC"/>
</dbReference>
<accession>A0A915KHW3</accession>
<comment type="similarity">
    <text evidence="7">Belongs to the TRAPP small subunits family. BET5 subfamily.</text>
</comment>
<evidence type="ECO:0000256" key="7">
    <source>
        <dbReference type="ARBA" id="ARBA00038167"/>
    </source>
</evidence>
<dbReference type="GO" id="GO:0030008">
    <property type="term" value="C:TRAPP complex"/>
    <property type="evidence" value="ECO:0007669"/>
    <property type="project" value="InterPro"/>
</dbReference>
<evidence type="ECO:0000256" key="3">
    <source>
        <dbReference type="ARBA" id="ARBA00022448"/>
    </source>
</evidence>
<dbReference type="GO" id="GO:0006888">
    <property type="term" value="P:endoplasmic reticulum to Golgi vesicle-mediated transport"/>
    <property type="evidence" value="ECO:0007669"/>
    <property type="project" value="TreeGrafter"/>
</dbReference>
<dbReference type="GO" id="GO:0005762">
    <property type="term" value="C:mitochondrial large ribosomal subunit"/>
    <property type="evidence" value="ECO:0007669"/>
    <property type="project" value="InterPro"/>
</dbReference>
<dbReference type="CDD" id="cd14855">
    <property type="entry name" value="TRAPPC1_MUM2"/>
    <property type="match status" value="1"/>
</dbReference>
<dbReference type="GO" id="GO:0005783">
    <property type="term" value="C:endoplasmic reticulum"/>
    <property type="evidence" value="ECO:0007669"/>
    <property type="project" value="UniProtKB-SubCell"/>
</dbReference>
<evidence type="ECO:0000256" key="5">
    <source>
        <dbReference type="ARBA" id="ARBA00022892"/>
    </source>
</evidence>
<protein>
    <submittedName>
        <fullName evidence="9">Trafficking protein particle complex subunit</fullName>
    </submittedName>
</protein>
<dbReference type="GO" id="GO:0005794">
    <property type="term" value="C:Golgi apparatus"/>
    <property type="evidence" value="ECO:0007669"/>
    <property type="project" value="UniProtKB-SubCell"/>
</dbReference>
<keyword evidence="4" id="KW-0256">Endoplasmic reticulum</keyword>
<dbReference type="SMART" id="SM01399">
    <property type="entry name" value="Sybindin"/>
    <property type="match status" value="1"/>
</dbReference>
<dbReference type="Pfam" id="PF09809">
    <property type="entry name" value="MRP-L27"/>
    <property type="match status" value="1"/>
</dbReference>
<dbReference type="Pfam" id="PF04099">
    <property type="entry name" value="Sybindin"/>
    <property type="match status" value="1"/>
</dbReference>
<dbReference type="PANTHER" id="PTHR23249">
    <property type="entry name" value="TRAFFICKING PROTEIN PARTICLE COMPLEX SUBUNIT"/>
    <property type="match status" value="1"/>
</dbReference>
<dbReference type="InterPro" id="IPR019189">
    <property type="entry name" value="Ribosomal_mL41"/>
</dbReference>
<dbReference type="PANTHER" id="PTHR23249:SF16">
    <property type="entry name" value="TRAFFICKING PROTEIN PARTICLE COMPLEX SUBUNIT 1"/>
    <property type="match status" value="1"/>
</dbReference>
<evidence type="ECO:0000256" key="6">
    <source>
        <dbReference type="ARBA" id="ARBA00023034"/>
    </source>
</evidence>
<name>A0A915KHW3_ROMCU</name>
<dbReference type="WBParaSite" id="nRc.2.0.1.t38332-RA">
    <property type="protein sequence ID" value="nRc.2.0.1.t38332-RA"/>
    <property type="gene ID" value="nRc.2.0.1.g38332"/>
</dbReference>
<proteinExistence type="inferred from homology"/>
<comment type="subcellular location">
    <subcellularLocation>
        <location evidence="2">Endoplasmic reticulum</location>
    </subcellularLocation>
    <subcellularLocation>
        <location evidence="1">Golgi apparatus</location>
        <location evidence="1">cis-Golgi network</location>
    </subcellularLocation>
</comment>
<organism evidence="8 9">
    <name type="scientific">Romanomermis culicivorax</name>
    <name type="common">Nematode worm</name>
    <dbReference type="NCBI Taxonomy" id="13658"/>
    <lineage>
        <taxon>Eukaryota</taxon>
        <taxon>Metazoa</taxon>
        <taxon>Ecdysozoa</taxon>
        <taxon>Nematoda</taxon>
        <taxon>Enoplea</taxon>
        <taxon>Dorylaimia</taxon>
        <taxon>Mermithida</taxon>
        <taxon>Mermithoidea</taxon>
        <taxon>Mermithidae</taxon>
        <taxon>Romanomermis</taxon>
    </lineage>
</organism>
<dbReference type="SUPFAM" id="SSF64356">
    <property type="entry name" value="SNARE-like"/>
    <property type="match status" value="1"/>
</dbReference>
<dbReference type="Proteomes" id="UP000887565">
    <property type="component" value="Unplaced"/>
</dbReference>
<dbReference type="Gene3D" id="3.30.450.70">
    <property type="match status" value="1"/>
</dbReference>
<keyword evidence="8" id="KW-1185">Reference proteome</keyword>
<keyword evidence="5" id="KW-0931">ER-Golgi transport</keyword>
<evidence type="ECO:0000313" key="9">
    <source>
        <dbReference type="WBParaSite" id="nRc.2.0.1.t38332-RA"/>
    </source>
</evidence>
<keyword evidence="3" id="KW-0813">Transport</keyword>
<dbReference type="AlphaFoldDB" id="A0A915KHW3"/>
<evidence type="ECO:0000256" key="4">
    <source>
        <dbReference type="ARBA" id="ARBA00022824"/>
    </source>
</evidence>
<evidence type="ECO:0000313" key="8">
    <source>
        <dbReference type="Proteomes" id="UP000887565"/>
    </source>
</evidence>
<keyword evidence="6" id="KW-0333">Golgi apparatus</keyword>
<dbReference type="GO" id="GO:0003735">
    <property type="term" value="F:structural constituent of ribosome"/>
    <property type="evidence" value="ECO:0007669"/>
    <property type="project" value="InterPro"/>
</dbReference>
<evidence type="ECO:0000256" key="2">
    <source>
        <dbReference type="ARBA" id="ARBA00004240"/>
    </source>
</evidence>
<dbReference type="InterPro" id="IPR011012">
    <property type="entry name" value="Longin-like_dom_sf"/>
</dbReference>